<proteinExistence type="predicted"/>
<dbReference type="SUPFAM" id="SSF55781">
    <property type="entry name" value="GAF domain-like"/>
    <property type="match status" value="1"/>
</dbReference>
<organism evidence="1 2">
    <name type="scientific">Sodalis glossinidius (strain morsitans)</name>
    <dbReference type="NCBI Taxonomy" id="343509"/>
    <lineage>
        <taxon>Bacteria</taxon>
        <taxon>Pseudomonadati</taxon>
        <taxon>Pseudomonadota</taxon>
        <taxon>Gammaproteobacteria</taxon>
        <taxon>Enterobacterales</taxon>
        <taxon>Bruguierivoracaceae</taxon>
        <taxon>Sodalis</taxon>
    </lineage>
</organism>
<evidence type="ECO:0000313" key="2">
    <source>
        <dbReference type="Proteomes" id="UP000245838"/>
    </source>
</evidence>
<protein>
    <submittedName>
        <fullName evidence="1">Uncharacterized protein</fullName>
    </submittedName>
</protein>
<dbReference type="EMBL" id="LN854557">
    <property type="protein sequence ID" value="CRL45608.1"/>
    <property type="molecule type" value="Genomic_DNA"/>
</dbReference>
<accession>A0A193QKI4</accession>
<evidence type="ECO:0000313" key="1">
    <source>
        <dbReference type="EMBL" id="CRL45608.1"/>
    </source>
</evidence>
<dbReference type="Proteomes" id="UP000245838">
    <property type="component" value="Chromosome sggmmb4_Chromosome"/>
</dbReference>
<reference evidence="1 2" key="1">
    <citation type="submission" date="2015-05" db="EMBL/GenBank/DDBJ databases">
        <authorList>
            <person name="Goodhead I."/>
        </authorList>
    </citation>
    <scope>NUCLEOTIDE SEQUENCE [LARGE SCALE GENOMIC DNA]</scope>
    <source>
        <strain evidence="2">morsitans</strain>
    </source>
</reference>
<dbReference type="AlphaFoldDB" id="A0A193QKI4"/>
<gene>
    <name evidence="1" type="ORF">SGGMMB4_03476</name>
</gene>
<sequence length="69" mass="8059">MQQCLHSKRYEPGARFWEYGQIFRSRLRLDDIIARELRALADVSGETDWFTVLDNEQALCVQVAESVRA</sequence>
<name>A0A193QKI4_SODGM</name>
<dbReference type="RefSeq" id="WP_041867009.1">
    <property type="nucleotide sequence ID" value="NC_007712.1"/>
</dbReference>